<name>X8DYB5_MYCXE</name>
<protein>
    <submittedName>
        <fullName evidence="1">Uncharacterized protein</fullName>
    </submittedName>
</protein>
<comment type="caution">
    <text evidence="1">The sequence shown here is derived from an EMBL/GenBank/DDBJ whole genome shotgun (WGS) entry which is preliminary data.</text>
</comment>
<accession>X8DYB5</accession>
<dbReference type="EMBL" id="JAOB01000011">
    <property type="protein sequence ID" value="EUA73354.1"/>
    <property type="molecule type" value="Genomic_DNA"/>
</dbReference>
<organism evidence="1">
    <name type="scientific">Mycobacterium xenopi 4042</name>
    <dbReference type="NCBI Taxonomy" id="1299334"/>
    <lineage>
        <taxon>Bacteria</taxon>
        <taxon>Bacillati</taxon>
        <taxon>Actinomycetota</taxon>
        <taxon>Actinomycetes</taxon>
        <taxon>Mycobacteriales</taxon>
        <taxon>Mycobacteriaceae</taxon>
        <taxon>Mycobacterium</taxon>
    </lineage>
</organism>
<gene>
    <name evidence="1" type="ORF">I553_9510</name>
</gene>
<reference evidence="1" key="1">
    <citation type="submission" date="2014-01" db="EMBL/GenBank/DDBJ databases">
        <authorList>
            <person name="Brown-Elliot B."/>
            <person name="Wallace R."/>
            <person name="Lenaerts A."/>
            <person name="Ordway D."/>
            <person name="DeGroote M.A."/>
            <person name="Parker T."/>
            <person name="Sizemore C."/>
            <person name="Tallon L.J."/>
            <person name="Sadzewicz L.K."/>
            <person name="Sengamalay N."/>
            <person name="Fraser C.M."/>
            <person name="Hine E."/>
            <person name="Shefchek K.A."/>
            <person name="Das S.P."/>
            <person name="Tettelin H."/>
        </authorList>
    </citation>
    <scope>NUCLEOTIDE SEQUENCE [LARGE SCALE GENOMIC DNA]</scope>
    <source>
        <strain evidence="1">4042</strain>
    </source>
</reference>
<evidence type="ECO:0000313" key="1">
    <source>
        <dbReference type="EMBL" id="EUA73354.1"/>
    </source>
</evidence>
<proteinExistence type="predicted"/>
<dbReference type="AlphaFoldDB" id="X8DYB5"/>
<sequence length="158" mass="16236">MAAATRNLLGRRVTAMTVGRDRSAPDRVTAATGVMPVSRVAGAGPGKRGAAAPTAPANISGVIRATPNTGVCVTRAACRRSEVMGPAPRAGADATRCRSEVNTAAASAGVRATRAACRRMAARVGRAPIVPLCALDRPQYVTQASVTRKGRRELGHHT</sequence>